<evidence type="ECO:0000313" key="1">
    <source>
        <dbReference type="EMBL" id="MFC5404384.1"/>
    </source>
</evidence>
<evidence type="ECO:0000313" key="2">
    <source>
        <dbReference type="Proteomes" id="UP001596113"/>
    </source>
</evidence>
<name>A0ABW0HTH6_9BACL</name>
<keyword evidence="2" id="KW-1185">Reference proteome</keyword>
<reference evidence="2" key="1">
    <citation type="journal article" date="2019" name="Int. J. Syst. Evol. Microbiol.">
        <title>The Global Catalogue of Microorganisms (GCM) 10K type strain sequencing project: providing services to taxonomists for standard genome sequencing and annotation.</title>
        <authorList>
            <consortium name="The Broad Institute Genomics Platform"/>
            <consortium name="The Broad Institute Genome Sequencing Center for Infectious Disease"/>
            <person name="Wu L."/>
            <person name="Ma J."/>
        </authorList>
    </citation>
    <scope>NUCLEOTIDE SEQUENCE [LARGE SCALE GENOMIC DNA]</scope>
    <source>
        <strain evidence="2">CGMCC 1.18575</strain>
    </source>
</reference>
<sequence>MIPLSAYAYMLRFALQPGHFEEERIHALSNFCRAAEIDDVMFFIAPLNLNHIALEEASRWIETIGRAQEALTAIGVTTSINPLNTLLHDSAGNVLPADKSFRLMVDPQGNQSGTVVCPLCPEWREYITGLYAFYATMKPYALWVEDDFRFHNHNPLAWGGCFCDHHLREFAERAGMPSLHREAFVRGLLAEGQPHPYRQIWLESCRSTLVQLAQEIGDAVHRVSPETRIGLMSSVPSAHAAEGRDWHGIINAFGGSRPGIIRPHLPAYMETSGIHYSWEFNATSRQTAALIPENTEVYPELENVPYTAYSKSAAFQKYQLETALLLGSKGITLNIVDMIGNGIYAEERAESWLSEEKAFLNSATSLGLRIQDAKGVQVLMSERSSGFLHTSGPLAMEELYPRETFWASLLSAYGISNTYAAETPKPGGILALSGQILRNYGEAEIRRLFAEHFVLLDGEAAHTLHDLGLGALGGIAKAEWRELQTIEQIVNDRTYASIKEGRMRPHLVFGRFLDIEYEEGAANVISQICTIQGEAICPGMTIANGRVFILPYDQKAPHGLLNPIRRAVLQETIGSTGGTQPLRIANYAPHTAVYEFRTDGKQTICLVNNSLDDIEEIKLAGGDLTGDGWMLFSRSEPQGRPIALDSEGNAKIVNCRIPALSVALLHRSTDAPGLPM</sequence>
<comment type="caution">
    <text evidence="1">The sequence shown here is derived from an EMBL/GenBank/DDBJ whole genome shotgun (WGS) entry which is preliminary data.</text>
</comment>
<dbReference type="EMBL" id="JBHSMI010000028">
    <property type="protein sequence ID" value="MFC5404384.1"/>
    <property type="molecule type" value="Genomic_DNA"/>
</dbReference>
<dbReference type="Proteomes" id="UP001596113">
    <property type="component" value="Unassembled WGS sequence"/>
</dbReference>
<gene>
    <name evidence="1" type="ORF">ACFPOF_16745</name>
</gene>
<evidence type="ECO:0008006" key="3">
    <source>
        <dbReference type="Google" id="ProtNLM"/>
    </source>
</evidence>
<accession>A0ABW0HTH6</accession>
<organism evidence="1 2">
    <name type="scientific">Cohnella soli</name>
    <dbReference type="NCBI Taxonomy" id="425005"/>
    <lineage>
        <taxon>Bacteria</taxon>
        <taxon>Bacillati</taxon>
        <taxon>Bacillota</taxon>
        <taxon>Bacilli</taxon>
        <taxon>Bacillales</taxon>
        <taxon>Paenibacillaceae</taxon>
        <taxon>Cohnella</taxon>
    </lineage>
</organism>
<dbReference type="RefSeq" id="WP_378134650.1">
    <property type="nucleotide sequence ID" value="NZ_JBHSMI010000028.1"/>
</dbReference>
<proteinExistence type="predicted"/>
<protein>
    <recommendedName>
        <fullName evidence="3">Beta-galactosidase trimerisation domain-containing protein</fullName>
    </recommendedName>
</protein>